<protein>
    <submittedName>
        <fullName evidence="2">Uncharacterized protein</fullName>
    </submittedName>
</protein>
<dbReference type="AlphaFoldDB" id="A0AAV6TFN8"/>
<accession>A0AAV6TFN8</accession>
<evidence type="ECO:0000313" key="2">
    <source>
        <dbReference type="EMBL" id="KAG8170652.1"/>
    </source>
</evidence>
<evidence type="ECO:0000313" key="3">
    <source>
        <dbReference type="Proteomes" id="UP000827092"/>
    </source>
</evidence>
<comment type="caution">
    <text evidence="2">The sequence shown here is derived from an EMBL/GenBank/DDBJ whole genome shotgun (WGS) entry which is preliminary data.</text>
</comment>
<feature type="region of interest" description="Disordered" evidence="1">
    <location>
        <begin position="34"/>
        <end position="80"/>
    </location>
</feature>
<organism evidence="2 3">
    <name type="scientific">Oedothorax gibbosus</name>
    <dbReference type="NCBI Taxonomy" id="931172"/>
    <lineage>
        <taxon>Eukaryota</taxon>
        <taxon>Metazoa</taxon>
        <taxon>Ecdysozoa</taxon>
        <taxon>Arthropoda</taxon>
        <taxon>Chelicerata</taxon>
        <taxon>Arachnida</taxon>
        <taxon>Araneae</taxon>
        <taxon>Araneomorphae</taxon>
        <taxon>Entelegynae</taxon>
        <taxon>Araneoidea</taxon>
        <taxon>Linyphiidae</taxon>
        <taxon>Erigoninae</taxon>
        <taxon>Oedothorax</taxon>
    </lineage>
</organism>
<proteinExistence type="predicted"/>
<evidence type="ECO:0000256" key="1">
    <source>
        <dbReference type="SAM" id="MobiDB-lite"/>
    </source>
</evidence>
<sequence length="80" mass="8673">MKWATSKCDLQVDLRNQCAPKVAERIIERPSLLRTTTMGPDVPPAGFPFFGQSPQNLHAGGQKHPSPAKAPKSADLLHGQ</sequence>
<dbReference type="Proteomes" id="UP000827092">
    <property type="component" value="Unassembled WGS sequence"/>
</dbReference>
<dbReference type="EMBL" id="JAFNEN010005082">
    <property type="protein sequence ID" value="KAG8170652.1"/>
    <property type="molecule type" value="Genomic_DNA"/>
</dbReference>
<keyword evidence="3" id="KW-1185">Reference proteome</keyword>
<reference evidence="2 3" key="1">
    <citation type="journal article" date="2022" name="Nat. Ecol. Evol.">
        <title>A masculinizing supergene underlies an exaggerated male reproductive morph in a spider.</title>
        <authorList>
            <person name="Hendrickx F."/>
            <person name="De Corte Z."/>
            <person name="Sonet G."/>
            <person name="Van Belleghem S.M."/>
            <person name="Kostlbacher S."/>
            <person name="Vangestel C."/>
        </authorList>
    </citation>
    <scope>NUCLEOTIDE SEQUENCE [LARGE SCALE GENOMIC DNA]</scope>
    <source>
        <strain evidence="2">W744_W776</strain>
    </source>
</reference>
<name>A0AAV6TFN8_9ARAC</name>
<gene>
    <name evidence="2" type="ORF">JTE90_006006</name>
</gene>